<feature type="domain" description="Isochorismatase-like" evidence="2">
    <location>
        <begin position="12"/>
        <end position="190"/>
    </location>
</feature>
<keyword evidence="1 3" id="KW-0378">Hydrolase</keyword>
<name>A0A6B9G9C0_PANCY</name>
<dbReference type="InterPro" id="IPR036380">
    <property type="entry name" value="Isochorismatase-like_sf"/>
</dbReference>
<evidence type="ECO:0000313" key="3">
    <source>
        <dbReference type="EMBL" id="QGY32453.1"/>
    </source>
</evidence>
<dbReference type="RefSeq" id="WP_208718339.1">
    <property type="nucleotide sequence ID" value="NZ_CP024770.1"/>
</dbReference>
<dbReference type="InterPro" id="IPR000868">
    <property type="entry name" value="Isochorismatase-like_dom"/>
</dbReference>
<organism evidence="3 4">
    <name type="scientific">Pantoea cypripedii</name>
    <name type="common">Pectobacterium cypripedii</name>
    <name type="synonym">Erwinia cypripedii</name>
    <dbReference type="NCBI Taxonomy" id="55209"/>
    <lineage>
        <taxon>Bacteria</taxon>
        <taxon>Pseudomonadati</taxon>
        <taxon>Pseudomonadota</taxon>
        <taxon>Gammaproteobacteria</taxon>
        <taxon>Enterobacterales</taxon>
        <taxon>Erwiniaceae</taxon>
        <taxon>Pantoea</taxon>
    </lineage>
</organism>
<geneLocation type="plasmid" evidence="4">
    <name>pne1b</name>
</geneLocation>
<accession>A0A6B9G9C0</accession>
<dbReference type="CDD" id="cd00431">
    <property type="entry name" value="cysteine_hydrolases"/>
    <property type="match status" value="1"/>
</dbReference>
<dbReference type="AlphaFoldDB" id="A0A6B9G9C0"/>
<keyword evidence="3" id="KW-0614">Plasmid</keyword>
<dbReference type="SUPFAM" id="SSF52499">
    <property type="entry name" value="Isochorismatase-like hydrolases"/>
    <property type="match status" value="1"/>
</dbReference>
<evidence type="ECO:0000313" key="4">
    <source>
        <dbReference type="Proteomes" id="UP000502005"/>
    </source>
</evidence>
<dbReference type="GO" id="GO:0016787">
    <property type="term" value="F:hydrolase activity"/>
    <property type="evidence" value="ECO:0007669"/>
    <property type="project" value="UniProtKB-KW"/>
</dbReference>
<dbReference type="Pfam" id="PF00857">
    <property type="entry name" value="Isochorismatase"/>
    <property type="match status" value="1"/>
</dbReference>
<evidence type="ECO:0000259" key="2">
    <source>
        <dbReference type="Pfam" id="PF00857"/>
    </source>
</evidence>
<proteinExistence type="predicted"/>
<protein>
    <submittedName>
        <fullName evidence="3">Cysteine hydrolase</fullName>
    </submittedName>
</protein>
<evidence type="ECO:0000256" key="1">
    <source>
        <dbReference type="ARBA" id="ARBA00022801"/>
    </source>
</evidence>
<reference evidence="3 4" key="1">
    <citation type="submission" date="2017-11" db="EMBL/GenBank/DDBJ databases">
        <title>Genome sequence of Pantoea cypripedii NE1.</title>
        <authorList>
            <person name="Nascimento F.X."/>
        </authorList>
    </citation>
    <scope>NUCLEOTIDE SEQUENCE [LARGE SCALE GENOMIC DNA]</scope>
    <source>
        <strain evidence="3 4">NE1</strain>
        <plasmid evidence="4">pne1b</plasmid>
    </source>
</reference>
<sequence>MSHYTLPDYRRSALITIDTQRDTLDGQPLEIPGTSAALPNIVKLAQAWREAGLPVVHIVRIYQRNGSNVDLCRREAVEGGAEILLEGSEGCELAEDLLPQRDIRFDTETLLGGGIQHIGPDEIIIYKPRWGAFFQTPLQQWLTDQQIDTLVFAGCNYPNCPRTSIYQASERDFRVVLAQDALSGLYEQGQRELQGIGVHLLQAETIVEALKKASSAP</sequence>
<gene>
    <name evidence="3" type="ORF">CUN67_26130</name>
</gene>
<dbReference type="PANTHER" id="PTHR43540">
    <property type="entry name" value="PEROXYUREIDOACRYLATE/UREIDOACRYLATE AMIDOHYDROLASE-RELATED"/>
    <property type="match status" value="1"/>
</dbReference>
<dbReference type="Proteomes" id="UP000502005">
    <property type="component" value="Plasmid pNE1B"/>
</dbReference>
<dbReference type="EMBL" id="CP024770">
    <property type="protein sequence ID" value="QGY32453.1"/>
    <property type="molecule type" value="Genomic_DNA"/>
</dbReference>
<dbReference type="InterPro" id="IPR050272">
    <property type="entry name" value="Isochorismatase-like_hydrls"/>
</dbReference>
<dbReference type="Gene3D" id="3.40.50.850">
    <property type="entry name" value="Isochorismatase-like"/>
    <property type="match status" value="1"/>
</dbReference>